<dbReference type="GO" id="GO:0046872">
    <property type="term" value="F:metal ion binding"/>
    <property type="evidence" value="ECO:0007669"/>
    <property type="project" value="UniProtKB-UniRule"/>
</dbReference>
<dbReference type="GO" id="GO:0097023">
    <property type="term" value="F:fructose 6-phosphate aldolase activity"/>
    <property type="evidence" value="ECO:0007669"/>
    <property type="project" value="RHEA"/>
</dbReference>
<comment type="catalytic activity">
    <reaction evidence="9 10">
        <text>beta-D-fructose 6-phosphate = dihydroxyacetone + D-glyceraldehyde 3-phosphate</text>
        <dbReference type="Rhea" id="RHEA:28002"/>
        <dbReference type="ChEBI" id="CHEBI:16016"/>
        <dbReference type="ChEBI" id="CHEBI:57634"/>
        <dbReference type="ChEBI" id="CHEBI:59776"/>
    </reaction>
</comment>
<dbReference type="GO" id="GO:0032259">
    <property type="term" value="P:methylation"/>
    <property type="evidence" value="ECO:0007669"/>
    <property type="project" value="UniProtKB-KW"/>
</dbReference>
<evidence type="ECO:0000256" key="5">
    <source>
        <dbReference type="ARBA" id="ARBA00022723"/>
    </source>
</evidence>
<dbReference type="FunFam" id="3.40.50.10880:FF:000005">
    <property type="entry name" value="DUF89-domain-containing protein"/>
    <property type="match status" value="1"/>
</dbReference>
<dbReference type="EC" id="2.1.1.-" evidence="10"/>
<dbReference type="PANTHER" id="PTHR12260">
    <property type="entry name" value="DAMAGE-CONTROL PHOSPHATASE ARMT1"/>
    <property type="match status" value="1"/>
</dbReference>
<dbReference type="GO" id="GO:0008983">
    <property type="term" value="F:protein-glutamate O-methyltransferase activity"/>
    <property type="evidence" value="ECO:0007669"/>
    <property type="project" value="RHEA"/>
</dbReference>
<evidence type="ECO:0000313" key="12">
    <source>
        <dbReference type="EnsemblMetazoa" id="SCAU009967-PA"/>
    </source>
</evidence>
<evidence type="ECO:0000256" key="9">
    <source>
        <dbReference type="ARBA" id="ARBA00048809"/>
    </source>
</evidence>
<dbReference type="AlphaFoldDB" id="A0A1I8PPN2"/>
<name>A0A1I8PPN2_STOCA</name>
<sequence>MSTIVNILARRKVHYILKDKWASKQRITPFSPLINIGNKVTMATSANDFDLKQGILDIETPRGQHLRGVYKKSFAYHTFRHRIPNILDSLLDSMKKDLSGSTYSQDDITQVLTSIEKLKDSIANNGPLENFQPNEHDNDIELWNKFLSTLPADASFYNICWLYAECYLYRRVYSYFRSSNSLREYDYFSPQKMHALHISIGAMVELIRNTKTLGNNFESFSHMLKLNLWGNKCDLSLSTGQDVKPLDNLNKLVDSLNGNILTDDCVHIWNCIQSGMAQQQKTQKRCVDFVCDNAGFELFTDLLLGKYLIEHNLTDMVRFHVKTMPWFVSDTTPPDVQNALKYMENHATADLSDFGKQCLGYFNNGIFEIEARESFWTTPYEFYRMNDIAPGLYQLLSTSLLIIFKGDLNYRKLLGDFNWDPTENFQKCLRGFNPSNLCTLRTVKADLICGLKPGLAEELTSKTNDWMLTGEYAVIQFAKGAKEN</sequence>
<dbReference type="EnsemblMetazoa" id="SCAU009967-RA">
    <property type="protein sequence ID" value="SCAU009967-PA"/>
    <property type="gene ID" value="SCAU009967"/>
</dbReference>
<comment type="domain">
    <text evidence="10">Subfamily III proteins have a conserved RTxK motif about 40-50 residues from the C-terminus; the threonine may be replaced by serine or cysteine.</text>
</comment>
<proteinExistence type="inferred from homology"/>
<dbReference type="VEuPathDB" id="VectorBase:SCAU009967"/>
<evidence type="ECO:0000256" key="6">
    <source>
        <dbReference type="ARBA" id="ARBA00022801"/>
    </source>
</evidence>
<dbReference type="GO" id="GO:0006974">
    <property type="term" value="P:DNA damage response"/>
    <property type="evidence" value="ECO:0007669"/>
    <property type="project" value="TreeGrafter"/>
</dbReference>
<keyword evidence="10" id="KW-0808">Transferase</keyword>
<keyword evidence="13" id="KW-1185">Reference proteome</keyword>
<dbReference type="InterPro" id="IPR002791">
    <property type="entry name" value="ARMT1-like_metal-bd"/>
</dbReference>
<feature type="domain" description="Damage-control phosphatase ARMT1-like metal-binding" evidence="11">
    <location>
        <begin position="78"/>
        <end position="458"/>
    </location>
</feature>
<dbReference type="KEGG" id="scac:106087381"/>
<comment type="catalytic activity">
    <reaction evidence="1 10">
        <text>L-glutamyl-[protein] + S-adenosyl-L-methionine = [protein]-L-glutamate 5-O-methyl ester + S-adenosyl-L-homocysteine</text>
        <dbReference type="Rhea" id="RHEA:24452"/>
        <dbReference type="Rhea" id="RHEA-COMP:10208"/>
        <dbReference type="Rhea" id="RHEA-COMP:10311"/>
        <dbReference type="ChEBI" id="CHEBI:29973"/>
        <dbReference type="ChEBI" id="CHEBI:57856"/>
        <dbReference type="ChEBI" id="CHEBI:59789"/>
        <dbReference type="ChEBI" id="CHEBI:82795"/>
    </reaction>
</comment>
<evidence type="ECO:0000256" key="4">
    <source>
        <dbReference type="ARBA" id="ARBA00022596"/>
    </source>
</evidence>
<dbReference type="InterPro" id="IPR036075">
    <property type="entry name" value="ARMT-1-like_metal-bd_sf"/>
</dbReference>
<keyword evidence="6 10" id="KW-0378">Hydrolase</keyword>
<comment type="function">
    <text evidence="8 10">Metal-dependent phosphatase that shows phosphatase activity against several substrates, including fructose-1-phosphate and fructose-6-phosphate. Its preference for fructose-1-phosphate, a strong glycating agent that causes DNA damage rather than a canonical yeast metabolite, suggests a damage-control function in hexose phosphate metabolism. Has also been shown to have O-methyltransferase activity that methylates glutamate residues of target proteins to form gamma-glutamyl methyl ester residues. Possibly methylates PCNA, suggesting it is involved in the DNA damage response.</text>
</comment>
<dbReference type="GO" id="GO:0103026">
    <property type="term" value="F:fructose-1-phosphatase activity"/>
    <property type="evidence" value="ECO:0007669"/>
    <property type="project" value="RHEA"/>
</dbReference>
<dbReference type="Gene3D" id="3.40.50.10880">
    <property type="entry name" value="Uncharacterised protein PF01937, DUF89, domain 3"/>
    <property type="match status" value="1"/>
</dbReference>
<evidence type="ECO:0000256" key="10">
    <source>
        <dbReference type="RuleBase" id="RU367030"/>
    </source>
</evidence>
<evidence type="ECO:0000259" key="11">
    <source>
        <dbReference type="Pfam" id="PF01937"/>
    </source>
</evidence>
<evidence type="ECO:0000256" key="8">
    <source>
        <dbReference type="ARBA" id="ARBA00045980"/>
    </source>
</evidence>
<comment type="catalytic activity">
    <reaction evidence="2 10">
        <text>beta-D-fructose 1-phosphate + H2O = D-fructose + phosphate</text>
        <dbReference type="Rhea" id="RHEA:35603"/>
        <dbReference type="ChEBI" id="CHEBI:15377"/>
        <dbReference type="ChEBI" id="CHEBI:37721"/>
        <dbReference type="ChEBI" id="CHEBI:43474"/>
        <dbReference type="ChEBI" id="CHEBI:138881"/>
    </reaction>
</comment>
<gene>
    <name evidence="12" type="primary">106087381</name>
</gene>
<dbReference type="Proteomes" id="UP000095300">
    <property type="component" value="Unassembled WGS sequence"/>
</dbReference>
<dbReference type="PANTHER" id="PTHR12260:SF6">
    <property type="entry name" value="DAMAGE-CONTROL PHOSPHATASE ARMT1"/>
    <property type="match status" value="1"/>
</dbReference>
<keyword evidence="7 10" id="KW-0464">Manganese</keyword>
<dbReference type="InterPro" id="IPR039763">
    <property type="entry name" value="ARMT1"/>
</dbReference>
<dbReference type="GO" id="GO:0030643">
    <property type="term" value="P:intracellular phosphate ion homeostasis"/>
    <property type="evidence" value="ECO:0007669"/>
    <property type="project" value="UniProtKB-ARBA"/>
</dbReference>
<comment type="cofactor">
    <cofactor evidence="10">
        <name>Mn(2+)</name>
        <dbReference type="ChEBI" id="CHEBI:29035"/>
    </cofactor>
    <cofactor evidence="10">
        <name>Ni(2+)</name>
        <dbReference type="ChEBI" id="CHEBI:49786"/>
    </cofactor>
</comment>
<dbReference type="EC" id="3.1.3.-" evidence="10"/>
<evidence type="ECO:0000256" key="3">
    <source>
        <dbReference type="ARBA" id="ARBA00009519"/>
    </source>
</evidence>
<evidence type="ECO:0000313" key="13">
    <source>
        <dbReference type="Proteomes" id="UP000095300"/>
    </source>
</evidence>
<accession>A0A1I8PPN2</accession>
<dbReference type="GO" id="GO:0016462">
    <property type="term" value="F:pyrophosphatase activity"/>
    <property type="evidence" value="ECO:0007669"/>
    <property type="project" value="UniProtKB-ARBA"/>
</dbReference>
<comment type="similarity">
    <text evidence="3 10">Belongs to the damage-control phosphatase family. Sugar phosphate phosphatase III subfamily.</text>
</comment>
<protein>
    <recommendedName>
        <fullName evidence="10">Sugar phosphate phosphatase</fullName>
        <ecNumber evidence="10">2.1.1.-</ecNumber>
        <ecNumber evidence="10">3.1.3.-</ecNumber>
    </recommendedName>
</protein>
<dbReference type="GO" id="GO:0005634">
    <property type="term" value="C:nucleus"/>
    <property type="evidence" value="ECO:0007669"/>
    <property type="project" value="TreeGrafter"/>
</dbReference>
<evidence type="ECO:0000256" key="7">
    <source>
        <dbReference type="ARBA" id="ARBA00023211"/>
    </source>
</evidence>
<evidence type="ECO:0000256" key="1">
    <source>
        <dbReference type="ARBA" id="ARBA00000807"/>
    </source>
</evidence>
<dbReference type="STRING" id="35570.A0A1I8PPN2"/>
<keyword evidence="4" id="KW-0533">Nickel</keyword>
<organism evidence="12 13">
    <name type="scientific">Stomoxys calcitrans</name>
    <name type="common">Stable fly</name>
    <name type="synonym">Conops calcitrans</name>
    <dbReference type="NCBI Taxonomy" id="35570"/>
    <lineage>
        <taxon>Eukaryota</taxon>
        <taxon>Metazoa</taxon>
        <taxon>Ecdysozoa</taxon>
        <taxon>Arthropoda</taxon>
        <taxon>Hexapoda</taxon>
        <taxon>Insecta</taxon>
        <taxon>Pterygota</taxon>
        <taxon>Neoptera</taxon>
        <taxon>Endopterygota</taxon>
        <taxon>Diptera</taxon>
        <taxon>Brachycera</taxon>
        <taxon>Muscomorpha</taxon>
        <taxon>Muscoidea</taxon>
        <taxon>Muscidae</taxon>
        <taxon>Stomoxys</taxon>
    </lineage>
</organism>
<dbReference type="OrthoDB" id="541375at2759"/>
<dbReference type="SUPFAM" id="SSF111321">
    <property type="entry name" value="AF1104-like"/>
    <property type="match status" value="1"/>
</dbReference>
<dbReference type="Pfam" id="PF01937">
    <property type="entry name" value="ARMT1-like_dom"/>
    <property type="match status" value="1"/>
</dbReference>
<reference evidence="12" key="1">
    <citation type="submission" date="2020-05" db="UniProtKB">
        <authorList>
            <consortium name="EnsemblMetazoa"/>
        </authorList>
    </citation>
    <scope>IDENTIFICATION</scope>
    <source>
        <strain evidence="12">USDA</strain>
    </source>
</reference>
<keyword evidence="5 10" id="KW-0479">Metal-binding</keyword>
<evidence type="ECO:0000256" key="2">
    <source>
        <dbReference type="ARBA" id="ARBA00001326"/>
    </source>
</evidence>
<keyword evidence="10" id="KW-0489">Methyltransferase</keyword>
<dbReference type="Gene3D" id="1.20.930.60">
    <property type="match status" value="1"/>
</dbReference>